<evidence type="ECO:0008006" key="5">
    <source>
        <dbReference type="Google" id="ProtNLM"/>
    </source>
</evidence>
<feature type="signal peptide" evidence="2">
    <location>
        <begin position="1"/>
        <end position="19"/>
    </location>
</feature>
<accession>A0A3N1DAQ4</accession>
<dbReference type="EMBL" id="RJKE01000001">
    <property type="protein sequence ID" value="ROO90607.1"/>
    <property type="molecule type" value="Genomic_DNA"/>
</dbReference>
<evidence type="ECO:0000256" key="2">
    <source>
        <dbReference type="SAM" id="SignalP"/>
    </source>
</evidence>
<evidence type="ECO:0000256" key="1">
    <source>
        <dbReference type="SAM" id="MobiDB-lite"/>
    </source>
</evidence>
<protein>
    <recommendedName>
        <fullName evidence="5">Lipoprotein</fullName>
    </recommendedName>
</protein>
<feature type="region of interest" description="Disordered" evidence="1">
    <location>
        <begin position="174"/>
        <end position="194"/>
    </location>
</feature>
<keyword evidence="2" id="KW-0732">Signal</keyword>
<organism evidence="3 4">
    <name type="scientific">Actinocorallia herbida</name>
    <dbReference type="NCBI Taxonomy" id="58109"/>
    <lineage>
        <taxon>Bacteria</taxon>
        <taxon>Bacillati</taxon>
        <taxon>Actinomycetota</taxon>
        <taxon>Actinomycetes</taxon>
        <taxon>Streptosporangiales</taxon>
        <taxon>Thermomonosporaceae</taxon>
        <taxon>Actinocorallia</taxon>
    </lineage>
</organism>
<name>A0A3N1DAQ4_9ACTN</name>
<dbReference type="Proteomes" id="UP000272400">
    <property type="component" value="Unassembled WGS sequence"/>
</dbReference>
<proteinExistence type="predicted"/>
<feature type="chain" id="PRO_5039298948" description="Lipoprotein" evidence="2">
    <location>
        <begin position="20"/>
        <end position="194"/>
    </location>
</feature>
<evidence type="ECO:0000313" key="3">
    <source>
        <dbReference type="EMBL" id="ROO90607.1"/>
    </source>
</evidence>
<reference evidence="3 4" key="1">
    <citation type="submission" date="2018-11" db="EMBL/GenBank/DDBJ databases">
        <title>Sequencing the genomes of 1000 actinobacteria strains.</title>
        <authorList>
            <person name="Klenk H.-P."/>
        </authorList>
    </citation>
    <scope>NUCLEOTIDE SEQUENCE [LARGE SCALE GENOMIC DNA]</scope>
    <source>
        <strain evidence="3 4">DSM 44254</strain>
    </source>
</reference>
<dbReference type="AlphaFoldDB" id="A0A3N1DAQ4"/>
<gene>
    <name evidence="3" type="ORF">EDD29_8339</name>
</gene>
<sequence>MFGKLLAVSALTVSLTACGGGGQDVAERASDAVATASGAAASNAASASAAASATAAAACPTAATKKFAKTRFVADAGLAFGAFNQWILKPYKAGGFNADAANRKRTIAKAVAAGAFSLNRLNAARKMINADPTLCKSLKAPVEAVWATATAAIEKIKTGDVSGIGDASSALEDMRKQAKDDGLNIKDRQPPSGF</sequence>
<evidence type="ECO:0000313" key="4">
    <source>
        <dbReference type="Proteomes" id="UP000272400"/>
    </source>
</evidence>
<keyword evidence="4" id="KW-1185">Reference proteome</keyword>
<comment type="caution">
    <text evidence="3">The sequence shown here is derived from an EMBL/GenBank/DDBJ whole genome shotgun (WGS) entry which is preliminary data.</text>
</comment>
<dbReference type="PROSITE" id="PS51257">
    <property type="entry name" value="PROKAR_LIPOPROTEIN"/>
    <property type="match status" value="1"/>
</dbReference>